<dbReference type="STRING" id="89065.SAMN05216605_102538"/>
<feature type="domain" description="UspA" evidence="5">
    <location>
        <begin position="154"/>
        <end position="296"/>
    </location>
</feature>
<keyword evidence="3" id="KW-0963">Cytoplasm</keyword>
<organism evidence="6 7">
    <name type="scientific">Pseudomonas abietaniphila</name>
    <dbReference type="NCBI Taxonomy" id="89065"/>
    <lineage>
        <taxon>Bacteria</taxon>
        <taxon>Pseudomonadati</taxon>
        <taxon>Pseudomonadota</taxon>
        <taxon>Gammaproteobacteria</taxon>
        <taxon>Pseudomonadales</taxon>
        <taxon>Pseudomonadaceae</taxon>
        <taxon>Pseudomonas</taxon>
    </lineage>
</organism>
<proteinExistence type="inferred from homology"/>
<dbReference type="OrthoDB" id="239260at2"/>
<protein>
    <submittedName>
        <fullName evidence="6">Universal stress protein E</fullName>
    </submittedName>
</protein>
<dbReference type="GO" id="GO:0005737">
    <property type="term" value="C:cytoplasm"/>
    <property type="evidence" value="ECO:0007669"/>
    <property type="project" value="UniProtKB-SubCell"/>
</dbReference>
<evidence type="ECO:0000313" key="7">
    <source>
        <dbReference type="Proteomes" id="UP000182894"/>
    </source>
</evidence>
<dbReference type="InterPro" id="IPR006016">
    <property type="entry name" value="UspA"/>
</dbReference>
<evidence type="ECO:0000256" key="3">
    <source>
        <dbReference type="ARBA" id="ARBA00022490"/>
    </source>
</evidence>
<dbReference type="RefSeq" id="WP_074751044.1">
    <property type="nucleotide sequence ID" value="NZ_FNCO01000002.1"/>
</dbReference>
<dbReference type="Gene3D" id="3.40.50.12370">
    <property type="match status" value="1"/>
</dbReference>
<dbReference type="Pfam" id="PF00582">
    <property type="entry name" value="Usp"/>
    <property type="match status" value="2"/>
</dbReference>
<comment type="subcellular location">
    <subcellularLocation>
        <location evidence="1">Cytoplasm</location>
    </subcellularLocation>
</comment>
<feature type="domain" description="UspA" evidence="5">
    <location>
        <begin position="6"/>
        <end position="145"/>
    </location>
</feature>
<comment type="similarity">
    <text evidence="2">Belongs to the universal stress protein A family.</text>
</comment>
<dbReference type="SUPFAM" id="SSF52402">
    <property type="entry name" value="Adenine nucleotide alpha hydrolases-like"/>
    <property type="match status" value="2"/>
</dbReference>
<keyword evidence="7" id="KW-1185">Reference proteome</keyword>
<evidence type="ECO:0000256" key="4">
    <source>
        <dbReference type="ARBA" id="ARBA00037131"/>
    </source>
</evidence>
<dbReference type="Proteomes" id="UP000182894">
    <property type="component" value="Unassembled WGS sequence"/>
</dbReference>
<comment type="function">
    <text evidence="4">Required for resistance to DNA-damaging agents.</text>
</comment>
<dbReference type="PANTHER" id="PTHR47892:SF1">
    <property type="entry name" value="UNIVERSAL STRESS PROTEIN E"/>
    <property type="match status" value="1"/>
</dbReference>
<evidence type="ECO:0000313" key="6">
    <source>
        <dbReference type="EMBL" id="SDG60466.1"/>
    </source>
</evidence>
<sequence length="302" mass="33695">MAEIERILLIASPLMNRTPAFDRAAALAKAKSAALHIVAFDYVEGIANAGLVNETAIEEMREGYVFRHREWLDGQAAGIRHMGVHVTTEVAWTKHPFEDILDHIHGIDPVMVIKDLLHESWLSRALFTSLDMRLLHSCPAPLHLVAKVQHGIPRKILAAVDPFRVDDQAERLNDRIIAEAQTLAEQCNAELHLLYAYDLSYVYALDGGFGYQPSVIDELYRHERSGFAKLADRYGVPDDRRHLMMGNPAKVIETFMLSAGIDVVVLGTVHRDIVNKLIGSTTEQLAHHLPSSLLTIHPGSQL</sequence>
<evidence type="ECO:0000256" key="1">
    <source>
        <dbReference type="ARBA" id="ARBA00004496"/>
    </source>
</evidence>
<dbReference type="EMBL" id="FNCO01000002">
    <property type="protein sequence ID" value="SDG60466.1"/>
    <property type="molecule type" value="Genomic_DNA"/>
</dbReference>
<dbReference type="PANTHER" id="PTHR47892">
    <property type="entry name" value="UNIVERSAL STRESS PROTEIN E"/>
    <property type="match status" value="1"/>
</dbReference>
<evidence type="ECO:0000256" key="2">
    <source>
        <dbReference type="ARBA" id="ARBA00008791"/>
    </source>
</evidence>
<accession>A0A1G7VKX7</accession>
<reference evidence="7" key="1">
    <citation type="submission" date="2016-10" db="EMBL/GenBank/DDBJ databases">
        <authorList>
            <person name="Varghese N."/>
            <person name="Submissions S."/>
        </authorList>
    </citation>
    <scope>NUCLEOTIDE SEQUENCE [LARGE SCALE GENOMIC DNA]</scope>
    <source>
        <strain evidence="7">ATCC 700689</strain>
    </source>
</reference>
<name>A0A1G7VKX7_9PSED</name>
<gene>
    <name evidence="6" type="ORF">SAMN05216605_102538</name>
</gene>
<dbReference type="AlphaFoldDB" id="A0A1G7VKX7"/>
<evidence type="ECO:0000259" key="5">
    <source>
        <dbReference type="Pfam" id="PF00582"/>
    </source>
</evidence>